<keyword evidence="3 5" id="KW-1133">Transmembrane helix</keyword>
<evidence type="ECO:0000313" key="7">
    <source>
        <dbReference type="Proteomes" id="UP000727407"/>
    </source>
</evidence>
<gene>
    <name evidence="6" type="ORF">DAT39_002340</name>
</gene>
<reference evidence="6" key="1">
    <citation type="submission" date="2020-07" db="EMBL/GenBank/DDBJ databases">
        <title>Clarias magur genome sequencing, assembly and annotation.</title>
        <authorList>
            <person name="Kushwaha B."/>
            <person name="Kumar R."/>
            <person name="Das P."/>
            <person name="Joshi C.G."/>
            <person name="Kumar D."/>
            <person name="Nagpure N.S."/>
            <person name="Pandey M."/>
            <person name="Agarwal S."/>
            <person name="Srivastava S."/>
            <person name="Singh M."/>
            <person name="Sahoo L."/>
            <person name="Jayasankar P."/>
            <person name="Meher P.K."/>
            <person name="Koringa P.G."/>
            <person name="Iquebal M.A."/>
            <person name="Das S.P."/>
            <person name="Bit A."/>
            <person name="Patnaik S."/>
            <person name="Patel N."/>
            <person name="Shah T.M."/>
            <person name="Hinsu A."/>
            <person name="Jena J.K."/>
        </authorList>
    </citation>
    <scope>NUCLEOTIDE SEQUENCE</scope>
    <source>
        <strain evidence="6">CIFAMagur01</strain>
        <tissue evidence="6">Testis</tissue>
    </source>
</reference>
<dbReference type="Pfam" id="PF00335">
    <property type="entry name" value="Tetraspanin"/>
    <property type="match status" value="1"/>
</dbReference>
<dbReference type="PANTHER" id="PTHR19282">
    <property type="entry name" value="TETRASPANIN"/>
    <property type="match status" value="1"/>
</dbReference>
<dbReference type="OrthoDB" id="5982705at2759"/>
<feature type="transmembrane region" description="Helical" evidence="5">
    <location>
        <begin position="35"/>
        <end position="59"/>
    </location>
</feature>
<evidence type="ECO:0000256" key="3">
    <source>
        <dbReference type="ARBA" id="ARBA00022989"/>
    </source>
</evidence>
<accession>A0A8J4U0U0</accession>
<dbReference type="AlphaFoldDB" id="A0A8J4U0U0"/>
<proteinExistence type="predicted"/>
<dbReference type="Proteomes" id="UP000727407">
    <property type="component" value="Unassembled WGS sequence"/>
</dbReference>
<comment type="subcellular location">
    <subcellularLocation>
        <location evidence="1">Membrane</location>
        <topology evidence="1">Multi-pass membrane protein</topology>
    </subcellularLocation>
</comment>
<dbReference type="PANTHER" id="PTHR19282:SF544">
    <property type="entry name" value="TETRASPANIN"/>
    <property type="match status" value="1"/>
</dbReference>
<organism evidence="6 7">
    <name type="scientific">Clarias magur</name>
    <name type="common">Asian catfish</name>
    <name type="synonym">Macropteronotus magur</name>
    <dbReference type="NCBI Taxonomy" id="1594786"/>
    <lineage>
        <taxon>Eukaryota</taxon>
        <taxon>Metazoa</taxon>
        <taxon>Chordata</taxon>
        <taxon>Craniata</taxon>
        <taxon>Vertebrata</taxon>
        <taxon>Euteleostomi</taxon>
        <taxon>Actinopterygii</taxon>
        <taxon>Neopterygii</taxon>
        <taxon>Teleostei</taxon>
        <taxon>Ostariophysi</taxon>
        <taxon>Siluriformes</taxon>
        <taxon>Clariidae</taxon>
        <taxon>Clarias</taxon>
    </lineage>
</organism>
<feature type="transmembrane region" description="Helical" evidence="5">
    <location>
        <begin position="140"/>
        <end position="159"/>
    </location>
</feature>
<comment type="caution">
    <text evidence="6">The sequence shown here is derived from an EMBL/GenBank/DDBJ whole genome shotgun (WGS) entry which is preliminary data.</text>
</comment>
<keyword evidence="2 5" id="KW-0812">Transmembrane</keyword>
<dbReference type="EMBL" id="QNUK01000017">
    <property type="protein sequence ID" value="KAF5907901.1"/>
    <property type="molecule type" value="Genomic_DNA"/>
</dbReference>
<name>A0A8J4U0U0_CLAMG</name>
<dbReference type="InterPro" id="IPR018499">
    <property type="entry name" value="Tetraspanin/Peripherin"/>
</dbReference>
<feature type="non-terminal residue" evidence="6">
    <location>
        <position position="1"/>
    </location>
</feature>
<sequence>IDARTEVIALYVTGSIVFCIAVLGAYGAHKESKCTLIVFFIIMCLVTASMLCIAIQLALNHTEMRSLIGEYIKQEMMRTEDQKQELSRFQERNHCCRLFNGSRDWRDEVPDSCNCVNKNADDTCETVSSRSVWSKKCGPILTEYVLVFLMAVLFSLPALA</sequence>
<dbReference type="GO" id="GO:0005886">
    <property type="term" value="C:plasma membrane"/>
    <property type="evidence" value="ECO:0007669"/>
    <property type="project" value="TreeGrafter"/>
</dbReference>
<evidence type="ECO:0000256" key="5">
    <source>
        <dbReference type="SAM" id="Phobius"/>
    </source>
</evidence>
<evidence type="ECO:0000256" key="1">
    <source>
        <dbReference type="ARBA" id="ARBA00004141"/>
    </source>
</evidence>
<dbReference type="InterPro" id="IPR008952">
    <property type="entry name" value="Tetraspanin_EC2_sf"/>
</dbReference>
<evidence type="ECO:0000256" key="2">
    <source>
        <dbReference type="ARBA" id="ARBA00022692"/>
    </source>
</evidence>
<protein>
    <submittedName>
        <fullName evidence="6">Tetraspanin-8-like</fullName>
    </submittedName>
</protein>
<evidence type="ECO:0000313" key="6">
    <source>
        <dbReference type="EMBL" id="KAF5907901.1"/>
    </source>
</evidence>
<keyword evidence="7" id="KW-1185">Reference proteome</keyword>
<dbReference type="PRINTS" id="PR00259">
    <property type="entry name" value="TMFOUR"/>
</dbReference>
<evidence type="ECO:0000256" key="4">
    <source>
        <dbReference type="ARBA" id="ARBA00023136"/>
    </source>
</evidence>
<feature type="non-terminal residue" evidence="6">
    <location>
        <position position="160"/>
    </location>
</feature>
<dbReference type="Gene3D" id="1.10.1450.10">
    <property type="entry name" value="Tetraspanin"/>
    <property type="match status" value="1"/>
</dbReference>
<keyword evidence="4 5" id="KW-0472">Membrane</keyword>
<feature type="transmembrane region" description="Helical" evidence="5">
    <location>
        <begin position="7"/>
        <end position="29"/>
    </location>
</feature>